<feature type="compositionally biased region" description="Acidic residues" evidence="10">
    <location>
        <begin position="4662"/>
        <end position="4678"/>
    </location>
</feature>
<dbReference type="CDD" id="cd00009">
    <property type="entry name" value="AAA"/>
    <property type="match status" value="2"/>
</dbReference>
<keyword evidence="6 9" id="KW-0067">ATP-binding</keyword>
<dbReference type="InterPro" id="IPR002035">
    <property type="entry name" value="VWF_A"/>
</dbReference>
<dbReference type="Pfam" id="PF17865">
    <property type="entry name" value="AAA_lid_5"/>
    <property type="match status" value="1"/>
</dbReference>
<evidence type="ECO:0000313" key="13">
    <source>
        <dbReference type="Proteomes" id="UP000321393"/>
    </source>
</evidence>
<evidence type="ECO:0000256" key="10">
    <source>
        <dbReference type="SAM" id="MobiDB-lite"/>
    </source>
</evidence>
<dbReference type="InterPro" id="IPR003593">
    <property type="entry name" value="AAA+_ATPase"/>
</dbReference>
<dbReference type="SMART" id="SM00382">
    <property type="entry name" value="AAA"/>
    <property type="match status" value="6"/>
</dbReference>
<dbReference type="GO" id="GO:0005524">
    <property type="term" value="F:ATP binding"/>
    <property type="evidence" value="ECO:0007669"/>
    <property type="project" value="UniProtKB-KW"/>
</dbReference>
<dbReference type="InterPro" id="IPR041190">
    <property type="entry name" value="Midasin_AAA_lid_5"/>
</dbReference>
<dbReference type="STRING" id="1194695.A0A5A7UWF5"/>
<feature type="domain" description="VWFA" evidence="11">
    <location>
        <begin position="5226"/>
        <end position="5425"/>
    </location>
</feature>
<sequence length="5438" mass="618465">MAIDGSFKLESAVERFLSRCPSLTHQSPFDTIIKKGYGVTEEEVSSLLAELFLNPNYSVCLLGCFLPLAQKIVDRVIGLLRLVPNLRSNSMYLEIHEKELDGVVNIISFYDHRGRGIDLHELACLAFCRALDLAPFLLRTILDYFKFAPCPFHRIVVKGTTSEVYDKGGLLAVRLSYRLLLVEPETFTQLWDWSCFLDFMKQLPNIDLDHAKFLLLPDIRWCGIQILSILLKLGYEATTNLLSGSEETLACLLRWEEFCQDVSMEKAGSYAELFVKESVSQGMKTDFDSENCLLANSSFCGPAILWNRDEIERPIRSQRLATWGSLKAENSFFMTSSIKKGYEMIMLALSQKWPVLLYGPPGAGKSALINKIASDSHNQVLFIHMDDQIDGKMLIGSYVCAERPGEFRWQPGSLTQAVQNGLWVVFEDVDKAPSDVQSILLPLLEGGNTFSTGRGEEVRVAENFRLFATISAFRLDQFRNKEGGGTIGMLWRKVMIGPPNNVDMQSIVKTQYPILESIASKLVETLEKVNSCTQQLLGFRCEESASVSYPNRFSLRDLLKWCKRIVGLGFSFMGDGFSAYQCQSIYQEAIDIFAAFSTSPENRLTIMKEIAKLWLGDASVPGTLYPQYKPAIQDSITELRVGRVDIQRVEPTSKHVVQPFVEIRSSLHMLERIACSIKYNEPVLLVGETGTGKTTLVQSLARRIGHNFTVLNLSQQSDVADLLGGFKPIDARFICFSLYKEFEDLFSKTFSLKVNVEFLAHLQKYFGDKNWKMLLAGFEKGVKFFKKSVEVGRASSDKKRKKPIVEDSIKAWEDFSLKLDAANVQIDASSGMVFSFVEGAFVTALRNGEWILLDEINLAPPETLQRVIGVLEGDTSSLCLAERGDVTYISRHPNFRIFACMNPATDAGKRDLPVSLRSRFTEFFVDDVLDDEDLALFVNQFMDDCQSNRELVNRIVYFYKAVKKGSEERLQDGANQKPQYSLRSLYRALEYTRKAERRFGFLRALYDGFCMFFLTMLDNPSSQIVNQLILSHLLGGKLPPYLSFDAYLSPKKEIRPELSENYVLTKSVKEHLRNLARAVLIKRYPVLLQGPTSSGKTSLVKYLAALTGHEFVRINNHEHTDLQEYLGSYLTDSSGNLVFQEGMLVKAVRNGYWIVLDELNLAPSDVLEALNRLLDDNRELFVPELRETIQAHPDFMLFATQNPPTFYGGRKMLSRAFRNRFVEIHVDEIPEDELSTIVEKRCEIPQNYAKKMVDVMKELQLFRQRSKVFSGKHGFITPRDLFRWAYRFKEFGCSYEDLARDGYYLLAERLRDLDEKSVVRDVLERNLRVKLVIDDLYKQDPNGGEFSFRMSDGAVISRILPNITLTKSMQRLWFLVERCYRNARNREPVLLVGETGGGKTTICQLLSAHMKKKLHILNCHQYTETSDFIGGFYPNRERSKLTSQYEKEVHELILKIAKYNLGISISSDIGQTSLTLDSMDRIMKVLREGRGNCHSLCIKEIEHIKTKLTELYKQWQTIFTWQDGPLVQAMRDGDMFLIDEISLADDSVLERINSVLEPERKLALAEKGGEFLETVTAHPEFSLFATMNPGGDYGKKELSPALRNRFTEIWVPPVGELDELRSIALTRISNPGGTHLVDLMLSFWEWFNHLQSGRMLTVRDLLSWVSFIDSTERNLGPEYAFLHGAFLILLDGLSLGTGMSKRDAEELRKRCFSFLLEKLKLDDTLLECSKLVRLQSYGWGELRTVSNFSNTDYMQDNNLFGIDPFFIEKGCQLGDTGKYEFMAPTTYKNALRVLRAMQLSKPVLLEGSPGVGKTSLIVALGQFSGHKVVRINLSEQTDMMDLLGSDLPVESDEGIKFAWSDGILLQALKEGCWVLLDELNLAPQSVLEGLNAILDHRAEVFIPELALTFKCPPSFRVFACQNPSYQGGGRKGLPKSFLNRFTKVYLDELIEDDYLFICSSLYESIPKPLLSKLILFNKRLHEEVMLHKKFAQDGSPWEFNLRDVLRSCQIIEGAPERLRNYCFLNIVYVQRMRTAADRREVLRLYEEVFGAKYLINPYPRVQLNSRFLIVGNIAIGRNSIQACNVASSQLKILPGIRQSLEAVAHCIQHQWMCILVGPSSSGKTSLVRLLAQLTGNVLNELNLSSTTDISELLGCFEQYDAIRNFHHVIDQVGFHVNKYCSVQIRCSKKEFDSDGNCIMTKWLSFSSKISFQLPSSACVYAKNWNRIVCSLGLLVDIIKQLMLFVQEVPAKKELERCLKTVLKLEESNQKHPFSAKFEWVTGILVKAIEHGEWIILKNANSCNPTVLDRINSLVESCGSITINECGTIDGEPVVLHPHANFRIFLTVNPIHGEVSRAMRNRGVEIFMLQPHWLQDGAQCGKKDIELNDTQKFLALSGIPGAKLVESMANSHVYAREEGCHLKVRITHIELARWVQLFQQLIMNGCKPQWSLHVSWEHTYLSSFGEAEGMHIVQNAKRLYLSDTCLSESDALFAPLCLPGGWPRPIKLSDFVWHSKEACVKQNCMYLEFLGAQCALHELGIAKGYSLDFNLSADGYAQRYLVDFKTLHKLLFPNASNTMKLNSQVKNEFNLKLDYNKLFFAANWAMEQASEMDLDLYIIWFSWFSSKLQPFCQFFNLYLTSIKQVIEHPLWNFICHLRSKIKSLLGIDFDVQPIPILSSEFVAMVGEEDKIAELNVSKGILELSKDELQLSCTSLRNAIKCIGLLMLTFQQWNVESRHELSSEIRGFLPVLNSLRALEQEIFIKLVDPSSMLIESDTFDMLIESYSTLLDDHILLWDGLVSLNSELLQVSGRFLIKDILRFKDFFADAVEIILRETKKLEKTSWSFHLEKSLLWIHGGHPAVPSSADLYHKQQQLCRLCESLWPIKLKLHDRVSAVAGKDLLIEVFTSSNPELRCLAMEGSLSMSSCILGKSGEDDVAQNMEDIYQVLLARFKHEKNNAKCILESKDRPIQDKMSFICRPSGCDIFTKADPDVWLDTLPINDGTSFFLDMLLLQELSSILLVDRGSLKQALYGLSNLMKETLQFSLKFSSRPPQTFIAHQNLLWTLDECDSMDTVRAKAAGFFLEMWFRWHQSLWIHCPDFVKNFTKVVDYRTPVPHVLVQPVISATVSQILWRPTAIRDFFAKSLKIQIAACYLWHRPLGEVDAHSSLLSAACNLFQQIIYSHEKSFDPDQFVEIKSFGFFYNKKTKEENIQSFCSLVAKSGQQRLRNSVHLFIEPMLKDLFIHDVTTDLHHNLGRVWLRLGGLRLYLLLSCCHLDPSIKYYYKYSQLMEKKSSLQVETEVRQECELLAGLFSIVGEADKERKQTLENLELESTKLQKKVVFRVEPGKFKKLKHECEEFFEFVDILLTNIEATDSYQIDRLCNWEEMATRFIDRLSDEFTEYLDIIQLIQLAVYEMKLGLSLVLSSLCFTGTVEPYNGKRVMKSIYSFMRFPRGLPSNQMSVRLNNGLAGFSFNDLSADTDCFYAMDVGLLEKLVVSSKETVDNDTACIMQLKSALQYNILVRASHVVADSRLMDTSSFLLLDKIFNEFANLWMSMKVQSATKEDISSQLYKFRPRIFKIEKVIEADVGKSFDNENSSETELLSDDEATETSDASKQYDNSEDEWTSIDESMIDQMIHIHNQLFGSPDLVLVPGTFKVSDASRLLSFSGSYNLGLALLKDFGGLSMSSLDAKLAPEHVLRLCLEHDRNWGFPERVAGKYNFYKDSNPSMIANMVKVLDPLRQRVSSLLLDHEEHHVLQKILDIIDMLQNFSTDTPVAKALSGLQILVNKVQTLPEHGSKFSSSEQLETIIELVSSWKKIEFDSWPALLDEVQDQYELNCGKLWFPLFAIIRHGHSDSTIISFYCSLEDFIHTSSVGEFRKRLELLFSFLGQIRTGACVIVSSPYEMELVKALYNLFGYYVQFLPIILEHIEGCRKKIEMELKEIQKLCRWERVESYCSLENSRRSRLKLRKLIKKYSDLLQQPVLLFFNQEAAKKESKESKIQILQSSAEDRFNWFSDWRKSVESVLQNLCLNGTPEHKQSFSSLKSAEDLISIIQLPASQTQSLSYQEEWKSLSCTVERIYQRACYCDVIWKESKKSQGKRRALSELLKLLETSGLSRHKSIYLEENRKSWWFLQQSDDIQYLLLSQSRLRGVSVDTPSSDVLEFQNLGLGVKRSEAIEYYFKSVKAVLLLQQTCLNSHKDVTREQVERSCSFLNQLIAIQQKQHIVADRFAKHLSHLKSCVSLLEKLYSSSKDPSARNGYESRISCNQEIIYRCMWQQKKIFDGLNTMAHEELILLKSFKNVHLKSCRSIKSEEHWIIEAIETFLPGFQKSKECLDNCLLGQKEVISTPAMVLRPYVVTEQMKELVSQNFEVINIFRDHLSGLSKRVANQRSIENILLGHFDEVFEKASIVEEEFRSGLEAVSSISYDENFSEICSKFNEALEDTFQHIFSALGKFNSSCSEHSLPAENIGNVTSWEPLLGLFMKNLSLDTLCDKLLNTVSYADKLLYTSGMKLNGNSLSEDCTLSLQVGAYFQQLHVLLDLIKNIGERLLQDVLDFNCSVSVTTNVLATVLANLYSEGFGLPTENPDDDVTDKKDQDVSGTGMGEGAGLNDVSDQMIDEDQLLGANEKASEMDAPNPSKSDKGIEMEQDFDAETFSVSEDSEEEEDNEAEGDEQLESTMGKTGAESEVVDEKMWNKEEDECLDKENEKVESGPPVENEDVSSCELRANDELSASGDENGEKDMNDEHKERNDEGENNTDPSDAEGDENMNFDKEQEVAEPPSGSKHEESNECSDLEMDEKEEASSVQDDLDEDENCTENGNIEENMTDQIDENMTEAETEHETSEMDTEGGDHEENNQLNAMAPRNDASEAGENAQNAESATQPNGGLQSSDSRKIDLGKSWSRSNEIQNDGTSSRSMPNGDGSETDILAADSSSGGRFTDDPLNTQLSQPEASSFQKMQPNPYRNVGDALNTWKERAKVSVDLQANNEDVQDEMEDEDAEEYGFVSELEKGSAQAMGPATSEQIDTDANGNNFDKDSTAMKSDISEPMEPERQNLETRDLSRTSIHKSTVDDAVPVSNLQNPTEEESQEHHNTEDVESTPISDNLVSVNRTYLNEPMRKFEKLTVNDDELGKVNSTEVVSNEVKDSATTLWRKYELRTTRLSQELAEQLRLVMEPTLASKLQGDYKTGKRINMKKVIPYIASHYRKDKIWMRRTRPNKRDYQIVIAVDDSRSMSESCCGDIATEALVTVCRAMSQLEMGSLAVASFGKKGNIRLLHDFDQSFTAEAGVQMISNLTFKQENSITDEPVVDLLKYLNDTLDNAVTKARLPSGHNPLQQLVLIIADGRFHEKDKLKRYVRDILSRKRMVAFLLLDSPQESIMELMEASFDGGNVKFSKYLDSFPFPYYIILRNIEALPRTLGDLLRQWFELMQNSGD</sequence>
<accession>A0A5A7UWF5</accession>
<evidence type="ECO:0000313" key="12">
    <source>
        <dbReference type="EMBL" id="KAA0059414.1"/>
    </source>
</evidence>
<dbReference type="PROSITE" id="PS50234">
    <property type="entry name" value="VWFA"/>
    <property type="match status" value="1"/>
</dbReference>
<organism evidence="12 13">
    <name type="scientific">Cucumis melo var. makuwa</name>
    <name type="common">Oriental melon</name>
    <dbReference type="NCBI Taxonomy" id="1194695"/>
    <lineage>
        <taxon>Eukaryota</taxon>
        <taxon>Viridiplantae</taxon>
        <taxon>Streptophyta</taxon>
        <taxon>Embryophyta</taxon>
        <taxon>Tracheophyta</taxon>
        <taxon>Spermatophyta</taxon>
        <taxon>Magnoliopsida</taxon>
        <taxon>eudicotyledons</taxon>
        <taxon>Gunneridae</taxon>
        <taxon>Pentapetalae</taxon>
        <taxon>rosids</taxon>
        <taxon>fabids</taxon>
        <taxon>Cucurbitales</taxon>
        <taxon>Cucurbitaceae</taxon>
        <taxon>Benincaseae</taxon>
        <taxon>Cucumis</taxon>
    </lineage>
</organism>
<dbReference type="InterPro" id="IPR040848">
    <property type="entry name" value="AAA_lid_7"/>
</dbReference>
<comment type="caution">
    <text evidence="12">The sequence shown here is derived from an EMBL/GenBank/DDBJ whole genome shotgun (WGS) entry which is preliminary data.</text>
</comment>
<evidence type="ECO:0000256" key="1">
    <source>
        <dbReference type="ARBA" id="ARBA00004604"/>
    </source>
</evidence>
<feature type="compositionally biased region" description="Acidic residues" evidence="10">
    <location>
        <begin position="3596"/>
        <end position="3610"/>
    </location>
</feature>
<dbReference type="InterPro" id="IPR012099">
    <property type="entry name" value="Midasin"/>
</dbReference>
<comment type="function">
    <text evidence="9">Nuclear chaperone required for maturation and nuclear export of pre-60S ribosome subunits.</text>
</comment>
<dbReference type="GO" id="GO:0005654">
    <property type="term" value="C:nucleoplasm"/>
    <property type="evidence" value="ECO:0007669"/>
    <property type="project" value="UniProtKB-SubCell"/>
</dbReference>
<feature type="compositionally biased region" description="Basic and acidic residues" evidence="10">
    <location>
        <begin position="5053"/>
        <end position="5065"/>
    </location>
</feature>
<dbReference type="FunFam" id="3.40.50.300:FF:002238">
    <property type="entry name" value="Midasin"/>
    <property type="match status" value="1"/>
</dbReference>
<evidence type="ECO:0000256" key="7">
    <source>
        <dbReference type="ARBA" id="ARBA00023186"/>
    </source>
</evidence>
<evidence type="ECO:0000256" key="3">
    <source>
        <dbReference type="ARBA" id="ARBA00007188"/>
    </source>
</evidence>
<feature type="compositionally biased region" description="Polar residues" evidence="10">
    <location>
        <begin position="5024"/>
        <end position="5036"/>
    </location>
</feature>
<dbReference type="GO" id="GO:0016887">
    <property type="term" value="F:ATP hydrolysis activity"/>
    <property type="evidence" value="ECO:0007669"/>
    <property type="project" value="InterPro"/>
</dbReference>
<dbReference type="FunFam" id="3.40.50.300:FF:001368">
    <property type="entry name" value="Midasin"/>
    <property type="match status" value="1"/>
</dbReference>
<name>A0A5A7UWF5_CUCMM</name>
<evidence type="ECO:0000256" key="9">
    <source>
        <dbReference type="PIRNR" id="PIRNR010340"/>
    </source>
</evidence>
<dbReference type="FunFam" id="3.40.50.300:FF:000582">
    <property type="entry name" value="Midasin"/>
    <property type="match status" value="1"/>
</dbReference>
<dbReference type="Pfam" id="PF07728">
    <property type="entry name" value="AAA_5"/>
    <property type="match status" value="7"/>
</dbReference>
<dbReference type="InterPro" id="IPR027417">
    <property type="entry name" value="P-loop_NTPase"/>
</dbReference>
<dbReference type="GO" id="GO:0000055">
    <property type="term" value="P:ribosomal large subunit export from nucleus"/>
    <property type="evidence" value="ECO:0007669"/>
    <property type="project" value="TreeGrafter"/>
</dbReference>
<reference evidence="12 13" key="1">
    <citation type="submission" date="2019-08" db="EMBL/GenBank/DDBJ databases">
        <title>Draft genome sequences of two oriental melons (Cucumis melo L. var makuwa).</title>
        <authorList>
            <person name="Kwon S.-Y."/>
        </authorList>
    </citation>
    <scope>NUCLEOTIDE SEQUENCE [LARGE SCALE GENOMIC DNA]</scope>
    <source>
        <strain evidence="13">cv. SW 3</strain>
        <tissue evidence="12">Leaf</tissue>
    </source>
</reference>
<dbReference type="InterPro" id="IPR036465">
    <property type="entry name" value="vWFA_dom_sf"/>
</dbReference>
<feature type="compositionally biased region" description="Polar residues" evidence="10">
    <location>
        <begin position="4877"/>
        <end position="4894"/>
    </location>
</feature>
<feature type="region of interest" description="Disordered" evidence="10">
    <location>
        <begin position="4584"/>
        <end position="4617"/>
    </location>
</feature>
<evidence type="ECO:0000259" key="11">
    <source>
        <dbReference type="PROSITE" id="PS50234"/>
    </source>
</evidence>
<dbReference type="EMBL" id="SSTE01006467">
    <property type="protein sequence ID" value="KAA0059414.1"/>
    <property type="molecule type" value="Genomic_DNA"/>
</dbReference>
<evidence type="ECO:0000256" key="5">
    <source>
        <dbReference type="ARBA" id="ARBA00022741"/>
    </source>
</evidence>
<protein>
    <recommendedName>
        <fullName evidence="4 9">Midasin</fullName>
    </recommendedName>
</protein>
<feature type="compositionally biased region" description="Polar residues" evidence="10">
    <location>
        <begin position="4935"/>
        <end position="4963"/>
    </location>
</feature>
<feature type="compositionally biased region" description="Basic and acidic residues" evidence="10">
    <location>
        <begin position="4841"/>
        <end position="4859"/>
    </location>
</feature>
<evidence type="ECO:0000256" key="4">
    <source>
        <dbReference type="ARBA" id="ARBA00017143"/>
    </source>
</evidence>
<dbReference type="PANTHER" id="PTHR48103">
    <property type="entry name" value="MIDASIN-RELATED"/>
    <property type="match status" value="1"/>
</dbReference>
<evidence type="ECO:0000256" key="6">
    <source>
        <dbReference type="ARBA" id="ARBA00022840"/>
    </source>
</evidence>
<dbReference type="PROSITE" id="PS00675">
    <property type="entry name" value="SIGMA54_INTERACT_1"/>
    <property type="match status" value="1"/>
</dbReference>
<feature type="region of interest" description="Disordered" evidence="10">
    <location>
        <begin position="3594"/>
        <end position="3621"/>
    </location>
</feature>
<keyword evidence="8 9" id="KW-0539">Nucleus</keyword>
<gene>
    <name evidence="12" type="ORF">E6C27_scaffold242G001400</name>
</gene>
<dbReference type="FunFam" id="3.40.50.300:FF:000142">
    <property type="entry name" value="Midasin"/>
    <property type="match status" value="1"/>
</dbReference>
<dbReference type="Proteomes" id="UP000321393">
    <property type="component" value="Unassembled WGS sequence"/>
</dbReference>
<dbReference type="OrthoDB" id="5186at2759"/>
<feature type="compositionally biased region" description="Acidic residues" evidence="10">
    <location>
        <begin position="4793"/>
        <end position="4804"/>
    </location>
</feature>
<evidence type="ECO:0000256" key="8">
    <source>
        <dbReference type="ARBA" id="ARBA00023242"/>
    </source>
</evidence>
<dbReference type="SUPFAM" id="SSF53300">
    <property type="entry name" value="vWA-like"/>
    <property type="match status" value="1"/>
</dbReference>
<dbReference type="GO" id="GO:0000027">
    <property type="term" value="P:ribosomal large subunit assembly"/>
    <property type="evidence" value="ECO:0007669"/>
    <property type="project" value="InterPro"/>
</dbReference>
<dbReference type="InterPro" id="IPR011704">
    <property type="entry name" value="ATPase_dyneun-rel_AAA"/>
</dbReference>
<dbReference type="Pfam" id="PF17867">
    <property type="entry name" value="AAA_lid_7"/>
    <property type="match status" value="3"/>
</dbReference>
<evidence type="ECO:0000256" key="2">
    <source>
        <dbReference type="ARBA" id="ARBA00004642"/>
    </source>
</evidence>
<dbReference type="FunFam" id="3.40.50.410:FF:000114">
    <property type="entry name" value="Midasin"/>
    <property type="match status" value="1"/>
</dbReference>
<dbReference type="GO" id="GO:0030687">
    <property type="term" value="C:preribosome, large subunit precursor"/>
    <property type="evidence" value="ECO:0007669"/>
    <property type="project" value="TreeGrafter"/>
</dbReference>
<dbReference type="GO" id="GO:0005730">
    <property type="term" value="C:nucleolus"/>
    <property type="evidence" value="ECO:0007669"/>
    <property type="project" value="UniProtKB-SubCell"/>
</dbReference>
<dbReference type="PIRSF" id="PIRSF010340">
    <property type="entry name" value="Midasin"/>
    <property type="match status" value="1"/>
</dbReference>
<feature type="compositionally biased region" description="Polar residues" evidence="10">
    <location>
        <begin position="4905"/>
        <end position="4921"/>
    </location>
</feature>
<dbReference type="Gene3D" id="3.40.50.300">
    <property type="entry name" value="P-loop containing nucleotide triphosphate hydrolases"/>
    <property type="match status" value="7"/>
</dbReference>
<proteinExistence type="inferred from homology"/>
<dbReference type="InterPro" id="IPR025662">
    <property type="entry name" value="Sigma_54_int_dom_ATP-bd_1"/>
</dbReference>
<feature type="region of interest" description="Disordered" evidence="10">
    <location>
        <begin position="5013"/>
        <end position="5107"/>
    </location>
</feature>
<dbReference type="SUPFAM" id="SSF52540">
    <property type="entry name" value="P-loop containing nucleoside triphosphate hydrolases"/>
    <property type="match status" value="6"/>
</dbReference>
<keyword evidence="7 9" id="KW-0143">Chaperone</keyword>
<feature type="compositionally biased region" description="Acidic residues" evidence="10">
    <location>
        <begin position="4757"/>
        <end position="4772"/>
    </location>
</feature>
<feature type="compositionally biased region" description="Basic and acidic residues" evidence="10">
    <location>
        <begin position="4741"/>
        <end position="4756"/>
    </location>
</feature>
<comment type="similarity">
    <text evidence="3 9">Belongs to the midasin family.</text>
</comment>
<comment type="subcellular location">
    <subcellularLocation>
        <location evidence="1">Nucleus</location>
        <location evidence="1">Nucleolus</location>
    </subcellularLocation>
    <subcellularLocation>
        <location evidence="2">Nucleus</location>
        <location evidence="2">Nucleoplasm</location>
    </subcellularLocation>
</comment>
<feature type="region of interest" description="Disordered" evidence="10">
    <location>
        <begin position="4657"/>
        <end position="4971"/>
    </location>
</feature>
<feature type="compositionally biased region" description="Acidic residues" evidence="10">
    <location>
        <begin position="4828"/>
        <end position="4840"/>
    </location>
</feature>
<dbReference type="FunFam" id="3.40.50.300:FF:001861">
    <property type="entry name" value="Midasin"/>
    <property type="match status" value="1"/>
</dbReference>
<dbReference type="PANTHER" id="PTHR48103:SF2">
    <property type="entry name" value="MIDASIN"/>
    <property type="match status" value="1"/>
</dbReference>
<keyword evidence="5 9" id="KW-0547">Nucleotide-binding</keyword>